<dbReference type="EMBL" id="BARV01012852">
    <property type="protein sequence ID" value="GAI08713.1"/>
    <property type="molecule type" value="Genomic_DNA"/>
</dbReference>
<comment type="caution">
    <text evidence="2">The sequence shown here is derived from an EMBL/GenBank/DDBJ whole genome shotgun (WGS) entry which is preliminary data.</text>
</comment>
<feature type="compositionally biased region" description="Polar residues" evidence="1">
    <location>
        <begin position="1"/>
        <end position="14"/>
    </location>
</feature>
<accession>X1KPU9</accession>
<proteinExistence type="predicted"/>
<feature type="non-terminal residue" evidence="2">
    <location>
        <position position="1"/>
    </location>
</feature>
<sequence length="94" mass="10315">AMHQQQGSGGNSSHIIDRANQLEATEPLLGRMGEIIIPDGTNTAEMVDDRLWFINLGKEGKFCWAGTGNNGGYPIILRRHIYADSSSTTKAKQR</sequence>
<reference evidence="2" key="1">
    <citation type="journal article" date="2014" name="Front. Microbiol.">
        <title>High frequency of phylogenetically diverse reductive dehalogenase-homologous genes in deep subseafloor sedimentary metagenomes.</title>
        <authorList>
            <person name="Kawai M."/>
            <person name="Futagami T."/>
            <person name="Toyoda A."/>
            <person name="Takaki Y."/>
            <person name="Nishi S."/>
            <person name="Hori S."/>
            <person name="Arai W."/>
            <person name="Tsubouchi T."/>
            <person name="Morono Y."/>
            <person name="Uchiyama I."/>
            <person name="Ito T."/>
            <person name="Fujiyama A."/>
            <person name="Inagaki F."/>
            <person name="Takami H."/>
        </authorList>
    </citation>
    <scope>NUCLEOTIDE SEQUENCE</scope>
    <source>
        <strain evidence="2">Expedition CK06-06</strain>
    </source>
</reference>
<organism evidence="2">
    <name type="scientific">marine sediment metagenome</name>
    <dbReference type="NCBI Taxonomy" id="412755"/>
    <lineage>
        <taxon>unclassified sequences</taxon>
        <taxon>metagenomes</taxon>
        <taxon>ecological metagenomes</taxon>
    </lineage>
</organism>
<evidence type="ECO:0000313" key="2">
    <source>
        <dbReference type="EMBL" id="GAI08713.1"/>
    </source>
</evidence>
<gene>
    <name evidence="2" type="ORF">S06H3_23581</name>
</gene>
<protein>
    <submittedName>
        <fullName evidence="2">Uncharacterized protein</fullName>
    </submittedName>
</protein>
<evidence type="ECO:0000256" key="1">
    <source>
        <dbReference type="SAM" id="MobiDB-lite"/>
    </source>
</evidence>
<dbReference type="AlphaFoldDB" id="X1KPU9"/>
<feature type="region of interest" description="Disordered" evidence="1">
    <location>
        <begin position="1"/>
        <end position="20"/>
    </location>
</feature>
<name>X1KPU9_9ZZZZ</name>